<dbReference type="GO" id="GO:0006813">
    <property type="term" value="P:potassium ion transport"/>
    <property type="evidence" value="ECO:0007669"/>
    <property type="project" value="InterPro"/>
</dbReference>
<evidence type="ECO:0000313" key="4">
    <source>
        <dbReference type="Proteomes" id="UP000646053"/>
    </source>
</evidence>
<gene>
    <name evidence="3" type="ORF">GS601_11755</name>
</gene>
<dbReference type="RefSeq" id="WP_162423485.1">
    <property type="nucleotide sequence ID" value="NZ_WVIE01000012.1"/>
</dbReference>
<dbReference type="PANTHER" id="PTHR43833">
    <property type="entry name" value="POTASSIUM CHANNEL PROTEIN 2-RELATED-RELATED"/>
    <property type="match status" value="1"/>
</dbReference>
<dbReference type="InterPro" id="IPR006037">
    <property type="entry name" value="RCK_C"/>
</dbReference>
<dbReference type="InterPro" id="IPR050721">
    <property type="entry name" value="Trk_Ktr_HKT_K-transport"/>
</dbReference>
<feature type="transmembrane region" description="Helical" evidence="1">
    <location>
        <begin position="270"/>
        <end position="289"/>
    </location>
</feature>
<dbReference type="GO" id="GO:0008324">
    <property type="term" value="F:monoatomic cation transmembrane transporter activity"/>
    <property type="evidence" value="ECO:0007669"/>
    <property type="project" value="InterPro"/>
</dbReference>
<dbReference type="InterPro" id="IPR036291">
    <property type="entry name" value="NAD(P)-bd_dom_sf"/>
</dbReference>
<dbReference type="Gene3D" id="3.40.50.720">
    <property type="entry name" value="NAD(P)-binding Rossmann-like Domain"/>
    <property type="match status" value="2"/>
</dbReference>
<dbReference type="InterPro" id="IPR036721">
    <property type="entry name" value="RCK_C_sf"/>
</dbReference>
<proteinExistence type="predicted"/>
<organism evidence="3 4">
    <name type="scientific">Myxacorys almedinensis A</name>
    <dbReference type="NCBI Taxonomy" id="2690445"/>
    <lineage>
        <taxon>Bacteria</taxon>
        <taxon>Bacillati</taxon>
        <taxon>Cyanobacteriota</taxon>
        <taxon>Cyanophyceae</taxon>
        <taxon>Leptolyngbyales</taxon>
        <taxon>Leptolyngbyaceae</taxon>
        <taxon>Myxacorys</taxon>
        <taxon>Myxacorys almedinensis</taxon>
    </lineage>
</organism>
<dbReference type="SUPFAM" id="SSF116726">
    <property type="entry name" value="TrkA C-terminal domain-like"/>
    <property type="match status" value="1"/>
</dbReference>
<feature type="transmembrane region" description="Helical" evidence="1">
    <location>
        <begin position="328"/>
        <end position="352"/>
    </location>
</feature>
<dbReference type="EMBL" id="WVIE01000012">
    <property type="protein sequence ID" value="NDJ17956.1"/>
    <property type="molecule type" value="Genomic_DNA"/>
</dbReference>
<dbReference type="Proteomes" id="UP000646053">
    <property type="component" value="Unassembled WGS sequence"/>
</dbReference>
<keyword evidence="1" id="KW-1133">Transmembrane helix</keyword>
<dbReference type="PROSITE" id="PS51202">
    <property type="entry name" value="RCK_C"/>
    <property type="match status" value="1"/>
</dbReference>
<protein>
    <submittedName>
        <fullName evidence="3">Potassium transporter TrkA</fullName>
    </submittedName>
</protein>
<dbReference type="SUPFAM" id="SSF51735">
    <property type="entry name" value="NAD(P)-binding Rossmann-fold domains"/>
    <property type="match status" value="2"/>
</dbReference>
<keyword evidence="1" id="KW-0472">Membrane</keyword>
<dbReference type="PANTHER" id="PTHR43833:SF11">
    <property type="entry name" value="VOLTAGE-GATED POTASSIUM CHANNEL KCH"/>
    <property type="match status" value="1"/>
</dbReference>
<comment type="caution">
    <text evidence="3">The sequence shown here is derived from an EMBL/GenBank/DDBJ whole genome shotgun (WGS) entry which is preliminary data.</text>
</comment>
<evidence type="ECO:0000313" key="3">
    <source>
        <dbReference type="EMBL" id="NDJ17956.1"/>
    </source>
</evidence>
<feature type="domain" description="RCK C-terminal" evidence="2">
    <location>
        <begin position="505"/>
        <end position="589"/>
    </location>
</feature>
<dbReference type="AlphaFoldDB" id="A0A8J7Z4E3"/>
<evidence type="ECO:0000259" key="2">
    <source>
        <dbReference type="PROSITE" id="PS51202"/>
    </source>
</evidence>
<dbReference type="InterPro" id="IPR003148">
    <property type="entry name" value="RCK_N"/>
</dbReference>
<evidence type="ECO:0000256" key="1">
    <source>
        <dbReference type="SAM" id="Phobius"/>
    </source>
</evidence>
<dbReference type="Pfam" id="PF02254">
    <property type="entry name" value="TrkA_N"/>
    <property type="match status" value="2"/>
</dbReference>
<sequence length="665" mass="73027">MKEPPPREAEAFLVCGLGSLGQNCVAVLKEFGVLVNAIDVVDIQQWDFPQLPTLIDEFFVGDCCQIAVLEQAQLERHRAILLVTSDERVNIEAAFAVRSLNAKIRIIVRSAQDNLNDLLTNRLGNFIAFEATQLPAPSFALAALAGETRGFFTLEDRLLRVVRITIEAQHAWCERRLLHTLNTNTRRLLSHTPRGQQSSLSFHGWQPDTKVESGDSIVYIEAAEPYRSAQSRPVRTAQQLWQALSTRLTQPAIEQALLQVWRQGTQTQRVAIVSSIVMLSLFICSSILYKLQYPQIGLQDTLNVSLVLLLGGYDNLFGQLEMPFPVPWWLHVFSILLTVSGTLFIGILYAILTERVVVARFQFTRRQPIPKDDHVVLVGLGRVGQRIATLLHDLKQPFVGVHETTPDPALPAHIPLVVDALKSALGKVNLAAARSVLAVTDDEVVNLEVALRAQAINPTATLVIRTFKPSFQQNIAKLLPTARVLGAYALAAEAFAAAAFGENILSVFRLNNQTLLVTEYRVEPTDTLVGLLLAEVAYGYGIVPILHQRAADQPARLMPSDDIRLHVGDRMVVIAPIEGLKRIEGGVLAPRSHIVQIQKALSQDSAFDGATAIARVSGCDISTARALMAALPAPLPFPLYLHQAKRLVSELSKAQVAARLLSSNG</sequence>
<name>A0A8J7Z4E3_9CYAN</name>
<reference evidence="3" key="1">
    <citation type="submission" date="2019-12" db="EMBL/GenBank/DDBJ databases">
        <title>High-Quality draft genome sequences of three cyanobacteria isolated from the limestone walls of the Old Cathedral of Coimbra.</title>
        <authorList>
            <person name="Tiago I."/>
            <person name="Soares F."/>
            <person name="Portugal A."/>
        </authorList>
    </citation>
    <scope>NUCLEOTIDE SEQUENCE</scope>
    <source>
        <strain evidence="3">A</strain>
    </source>
</reference>
<keyword evidence="1" id="KW-0812">Transmembrane</keyword>
<accession>A0A8J7Z4E3</accession>
<keyword evidence="4" id="KW-1185">Reference proteome</keyword>
<dbReference type="Gene3D" id="3.30.70.1450">
    <property type="entry name" value="Regulator of K+ conductance, C-terminal domain"/>
    <property type="match status" value="1"/>
</dbReference>